<dbReference type="Pfam" id="PF16363">
    <property type="entry name" value="GDP_Man_Dehyd"/>
    <property type="match status" value="1"/>
</dbReference>
<evidence type="ECO:0000313" key="2">
    <source>
        <dbReference type="EMBL" id="PWR73646.1"/>
    </source>
</evidence>
<evidence type="ECO:0000313" key="3">
    <source>
        <dbReference type="Proteomes" id="UP000245934"/>
    </source>
</evidence>
<dbReference type="Gene3D" id="3.90.25.10">
    <property type="entry name" value="UDP-galactose 4-epimerase, domain 1"/>
    <property type="match status" value="1"/>
</dbReference>
<name>A0A2V2N7F8_9EURY</name>
<sequence>MIQLILDCSIGTSMNKRYLVTGGAGFIGSHLCHALVARGDQVIILDSLDSGNLGNISDILDDEHVEFIEDTILNCPRLISLCNDVDGIFHLAALVSVQRSIDDPRLNHQMNIDGLFEVFEAARLVGVPKIVLASSAALYGNDYLPPHEETFVSVPLSPYAVGKCLSELYAAVYTELYGVQSVCLRFFNVYGPKQDPSSPYSGVISKFMDAISRDDEFTIFGDGEQTRDFVYVLDVVQALILSMEKSVSGVFNVGTGLSVSINQLARTIMDISGKNEGIRYLGAREGEVRHSCADISKISEGLGYKPKYSLKEGINEIFQWWIEKQG</sequence>
<organism evidence="2 3">
    <name type="scientific">Methanospirillum stamsii</name>
    <dbReference type="NCBI Taxonomy" id="1277351"/>
    <lineage>
        <taxon>Archaea</taxon>
        <taxon>Methanobacteriati</taxon>
        <taxon>Methanobacteriota</taxon>
        <taxon>Stenosarchaea group</taxon>
        <taxon>Methanomicrobia</taxon>
        <taxon>Methanomicrobiales</taxon>
        <taxon>Methanospirillaceae</taxon>
        <taxon>Methanospirillum</taxon>
    </lineage>
</organism>
<dbReference type="AlphaFoldDB" id="A0A2V2N7F8"/>
<dbReference type="InterPro" id="IPR050177">
    <property type="entry name" value="Lipid_A_modif_metabolic_enz"/>
</dbReference>
<comment type="caution">
    <text evidence="2">The sequence shown here is derived from an EMBL/GenBank/DDBJ whole genome shotgun (WGS) entry which is preliminary data.</text>
</comment>
<dbReference type="PANTHER" id="PTHR43245">
    <property type="entry name" value="BIFUNCTIONAL POLYMYXIN RESISTANCE PROTEIN ARNA"/>
    <property type="match status" value="1"/>
</dbReference>
<dbReference type="Gene3D" id="3.40.50.720">
    <property type="entry name" value="NAD(P)-binding Rossmann-like Domain"/>
    <property type="match status" value="1"/>
</dbReference>
<dbReference type="InterPro" id="IPR016040">
    <property type="entry name" value="NAD(P)-bd_dom"/>
</dbReference>
<dbReference type="InterPro" id="IPR036291">
    <property type="entry name" value="NAD(P)-bd_dom_sf"/>
</dbReference>
<evidence type="ECO:0000259" key="1">
    <source>
        <dbReference type="Pfam" id="PF16363"/>
    </source>
</evidence>
<protein>
    <submittedName>
        <fullName evidence="2">GDP-mannose 4,6-dehydratase</fullName>
    </submittedName>
</protein>
<dbReference type="PRINTS" id="PR01713">
    <property type="entry name" value="NUCEPIMERASE"/>
</dbReference>
<proteinExistence type="predicted"/>
<accession>A0A2V2N7F8</accession>
<dbReference type="PANTHER" id="PTHR43245:SF13">
    <property type="entry name" value="UDP-D-APIOSE_UDP-D-XYLOSE SYNTHASE 2"/>
    <property type="match status" value="1"/>
</dbReference>
<dbReference type="Proteomes" id="UP000245934">
    <property type="component" value="Unassembled WGS sequence"/>
</dbReference>
<dbReference type="EMBL" id="QGMZ01000018">
    <property type="protein sequence ID" value="PWR73646.1"/>
    <property type="molecule type" value="Genomic_DNA"/>
</dbReference>
<keyword evidence="3" id="KW-1185">Reference proteome</keyword>
<feature type="domain" description="NAD(P)-binding" evidence="1">
    <location>
        <begin position="19"/>
        <end position="316"/>
    </location>
</feature>
<gene>
    <name evidence="2" type="ORF">DLD82_10490</name>
</gene>
<dbReference type="SUPFAM" id="SSF51735">
    <property type="entry name" value="NAD(P)-binding Rossmann-fold domains"/>
    <property type="match status" value="1"/>
</dbReference>
<reference evidence="2 3" key="1">
    <citation type="submission" date="2018-05" db="EMBL/GenBank/DDBJ databases">
        <title>Draft genome of Methanospirillum stamsii Pt1.</title>
        <authorList>
            <person name="Dueholm M.S."/>
            <person name="Nielsen P.H."/>
            <person name="Bakmann L.F."/>
            <person name="Otzen D.E."/>
        </authorList>
    </citation>
    <scope>NUCLEOTIDE SEQUENCE [LARGE SCALE GENOMIC DNA]</scope>
    <source>
        <strain evidence="2 3">Pt1</strain>
    </source>
</reference>